<evidence type="ECO:0000313" key="1">
    <source>
        <dbReference type="EMBL" id="MQY22911.1"/>
    </source>
</evidence>
<gene>
    <name evidence="1" type="ORF">NRB20_60350</name>
</gene>
<reference evidence="1 2" key="1">
    <citation type="submission" date="2019-10" db="EMBL/GenBank/DDBJ databases">
        <title>Nocardia macrotermitis sp. nov. and Nocardia aurantia sp. nov., isolated from the gut of fungus growing-termite Macrotermes natalensis.</title>
        <authorList>
            <person name="Benndorf R."/>
            <person name="Schwitalla J."/>
            <person name="Martin K."/>
            <person name="De Beer W."/>
            <person name="Kaster A.-K."/>
            <person name="Vollmers J."/>
            <person name="Poulsen M."/>
            <person name="Beemelmanns C."/>
        </authorList>
    </citation>
    <scope>NUCLEOTIDE SEQUENCE [LARGE SCALE GENOMIC DNA]</scope>
    <source>
        <strain evidence="1 2">RB20</strain>
    </source>
</reference>
<organism evidence="1 2">
    <name type="scientific">Nocardia macrotermitis</name>
    <dbReference type="NCBI Taxonomy" id="2585198"/>
    <lineage>
        <taxon>Bacteria</taxon>
        <taxon>Bacillati</taxon>
        <taxon>Actinomycetota</taxon>
        <taxon>Actinomycetes</taxon>
        <taxon>Mycobacteriales</taxon>
        <taxon>Nocardiaceae</taxon>
        <taxon>Nocardia</taxon>
    </lineage>
</organism>
<evidence type="ECO:0000313" key="2">
    <source>
        <dbReference type="Proteomes" id="UP000438448"/>
    </source>
</evidence>
<dbReference type="AlphaFoldDB" id="A0A7K0DBL4"/>
<comment type="caution">
    <text evidence="1">The sequence shown here is derived from an EMBL/GenBank/DDBJ whole genome shotgun (WGS) entry which is preliminary data.</text>
</comment>
<accession>A0A7K0DBL4</accession>
<dbReference type="EMBL" id="WEGK01000016">
    <property type="protein sequence ID" value="MQY22911.1"/>
    <property type="molecule type" value="Genomic_DNA"/>
</dbReference>
<dbReference type="Proteomes" id="UP000438448">
    <property type="component" value="Unassembled WGS sequence"/>
</dbReference>
<proteinExistence type="predicted"/>
<sequence length="126" mass="14053">MISKIGYDPSTRKRQFDVAAEYTFLTCQVTNSYSDLQLTSGNITMDEDRQRYAGKVKIADTTIDGRNAIILHKTNADECDLDMQTKVGYFEVSILIDDASNVNGVKSCDHITDISTLLETFVGKDN</sequence>
<protein>
    <submittedName>
        <fullName evidence="1">Uncharacterized protein</fullName>
    </submittedName>
</protein>
<name>A0A7K0DBL4_9NOCA</name>
<keyword evidence="2" id="KW-1185">Reference proteome</keyword>